<reference evidence="1 2" key="1">
    <citation type="journal article" date="2011" name="Science">
        <title>The ecoresponsive genome of Daphnia pulex.</title>
        <authorList>
            <person name="Colbourne J.K."/>
            <person name="Pfrender M.E."/>
            <person name="Gilbert D."/>
            <person name="Thomas W.K."/>
            <person name="Tucker A."/>
            <person name="Oakley T.H."/>
            <person name="Tokishita S."/>
            <person name="Aerts A."/>
            <person name="Arnold G.J."/>
            <person name="Basu M.K."/>
            <person name="Bauer D.J."/>
            <person name="Caceres C.E."/>
            <person name="Carmel L."/>
            <person name="Casola C."/>
            <person name="Choi J.H."/>
            <person name="Detter J.C."/>
            <person name="Dong Q."/>
            <person name="Dusheyko S."/>
            <person name="Eads B.D."/>
            <person name="Frohlich T."/>
            <person name="Geiler-Samerotte K.A."/>
            <person name="Gerlach D."/>
            <person name="Hatcher P."/>
            <person name="Jogdeo S."/>
            <person name="Krijgsveld J."/>
            <person name="Kriventseva E.V."/>
            <person name="Kultz D."/>
            <person name="Laforsch C."/>
            <person name="Lindquist E."/>
            <person name="Lopez J."/>
            <person name="Manak J.R."/>
            <person name="Muller J."/>
            <person name="Pangilinan J."/>
            <person name="Patwardhan R.P."/>
            <person name="Pitluck S."/>
            <person name="Pritham E.J."/>
            <person name="Rechtsteiner A."/>
            <person name="Rho M."/>
            <person name="Rogozin I.B."/>
            <person name="Sakarya O."/>
            <person name="Salamov A."/>
            <person name="Schaack S."/>
            <person name="Shapiro H."/>
            <person name="Shiga Y."/>
            <person name="Skalitzky C."/>
            <person name="Smith Z."/>
            <person name="Souvorov A."/>
            <person name="Sung W."/>
            <person name="Tang Z."/>
            <person name="Tsuchiya D."/>
            <person name="Tu H."/>
            <person name="Vos H."/>
            <person name="Wang M."/>
            <person name="Wolf Y.I."/>
            <person name="Yamagata H."/>
            <person name="Yamada T."/>
            <person name="Ye Y."/>
            <person name="Shaw J.R."/>
            <person name="Andrews J."/>
            <person name="Crease T.J."/>
            <person name="Tang H."/>
            <person name="Lucas S.M."/>
            <person name="Robertson H.M."/>
            <person name="Bork P."/>
            <person name="Koonin E.V."/>
            <person name="Zdobnov E.M."/>
            <person name="Grigoriev I.V."/>
            <person name="Lynch M."/>
            <person name="Boore J.L."/>
        </authorList>
    </citation>
    <scope>NUCLEOTIDE SEQUENCE [LARGE SCALE GENOMIC DNA]</scope>
</reference>
<name>E9GWW5_DAPPU</name>
<accession>E9GWW5</accession>
<dbReference type="InParanoid" id="E9GWW5"/>
<evidence type="ECO:0000313" key="1">
    <source>
        <dbReference type="EMBL" id="EFX75973.1"/>
    </source>
</evidence>
<proteinExistence type="predicted"/>
<evidence type="ECO:0000313" key="2">
    <source>
        <dbReference type="Proteomes" id="UP000000305"/>
    </source>
</evidence>
<dbReference type="EMBL" id="GL732571">
    <property type="protein sequence ID" value="EFX75973.1"/>
    <property type="molecule type" value="Genomic_DNA"/>
</dbReference>
<dbReference type="KEGG" id="dpx:DAPPUDRAFT_249554"/>
<sequence length="65" mass="7664">MGMKLGTLTSLLEFHDILASFKWLTDKEDHDIKRINDVRGKWKELDEVVNTAKADSEKKKEFERK</sequence>
<keyword evidence="2" id="KW-1185">Reference proteome</keyword>
<dbReference type="Proteomes" id="UP000000305">
    <property type="component" value="Unassembled WGS sequence"/>
</dbReference>
<organism evidence="1 2">
    <name type="scientific">Daphnia pulex</name>
    <name type="common">Water flea</name>
    <dbReference type="NCBI Taxonomy" id="6669"/>
    <lineage>
        <taxon>Eukaryota</taxon>
        <taxon>Metazoa</taxon>
        <taxon>Ecdysozoa</taxon>
        <taxon>Arthropoda</taxon>
        <taxon>Crustacea</taxon>
        <taxon>Branchiopoda</taxon>
        <taxon>Diplostraca</taxon>
        <taxon>Cladocera</taxon>
        <taxon>Anomopoda</taxon>
        <taxon>Daphniidae</taxon>
        <taxon>Daphnia</taxon>
    </lineage>
</organism>
<protein>
    <submittedName>
        <fullName evidence="1">Uncharacterized protein</fullName>
    </submittedName>
</protein>
<dbReference type="HOGENOM" id="CLU_2851951_0_0_1"/>
<gene>
    <name evidence="1" type="ORF">DAPPUDRAFT_249554</name>
</gene>
<dbReference type="AlphaFoldDB" id="E9GWW5"/>